<name>A0A1B2ICC0_9CAUD</name>
<organism evidence="1 2">
    <name type="scientific">Erwinia phage vB_EamM_EarlPhillipIV</name>
    <dbReference type="NCBI Taxonomy" id="1883372"/>
    <lineage>
        <taxon>Viruses</taxon>
        <taxon>Duplodnaviria</taxon>
        <taxon>Heunggongvirae</taxon>
        <taxon>Uroviricota</taxon>
        <taxon>Caudoviricetes</taxon>
        <taxon>Chimalliviridae</taxon>
        <taxon>Derbicusvirus</taxon>
        <taxon>Derbicusvirus derbicus</taxon>
    </lineage>
</organism>
<proteinExistence type="predicted"/>
<gene>
    <name evidence="1" type="ORF">EARLPHILLIPIV_59</name>
</gene>
<accession>A0A1B2ICC0</accession>
<dbReference type="EMBL" id="KX397367">
    <property type="protein sequence ID" value="ANZ48909.1"/>
    <property type="molecule type" value="Genomic_DNA"/>
</dbReference>
<reference evidence="1 2" key="1">
    <citation type="submission" date="2016-06" db="EMBL/GenBank/DDBJ databases">
        <authorList>
            <person name="Kjaerup R.B."/>
            <person name="Dalgaard T.S."/>
            <person name="Juul-Madsen H.R."/>
        </authorList>
    </citation>
    <scope>NUCLEOTIDE SEQUENCE [LARGE SCALE GENOMIC DNA]</scope>
</reference>
<dbReference type="RefSeq" id="YP_009278371.1">
    <property type="nucleotide sequence ID" value="NC_031007.1"/>
</dbReference>
<evidence type="ECO:0000313" key="2">
    <source>
        <dbReference type="Proteomes" id="UP000201594"/>
    </source>
</evidence>
<dbReference type="Proteomes" id="UP000201594">
    <property type="component" value="Segment"/>
</dbReference>
<protein>
    <submittedName>
        <fullName evidence="1">Uncharacterized protein</fullName>
    </submittedName>
</protein>
<evidence type="ECO:0000313" key="1">
    <source>
        <dbReference type="EMBL" id="ANZ48909.1"/>
    </source>
</evidence>
<sequence length="181" mass="21232">MDELKGFYQPERIQWHTLNDYAVEHNTTLQLHQYLLLRDKHVSQYVRPYDHLAILIWIKMALRKLKEEPDVVIAPLFLNELTAITWPEELVDRDFILGCTEGSVVPVVELVDQRQIHMLSTMDIELAIPRQIEGRYVGIEFFEADPPSETYYVHSRWPEHWRVKVGAAIGQTNVNIVEVLE</sequence>
<dbReference type="GeneID" id="29061663"/>
<dbReference type="KEGG" id="vg:29061663"/>